<dbReference type="PANTHER" id="PTHR11839">
    <property type="entry name" value="UDP/ADP-SUGAR PYROPHOSPHATASE"/>
    <property type="match status" value="1"/>
</dbReference>
<comment type="similarity">
    <text evidence="3">Belongs to the Nudix hydrolase family. NudK subfamily.</text>
</comment>
<dbReference type="InterPro" id="IPR020084">
    <property type="entry name" value="NUDIX_hydrolase_CS"/>
</dbReference>
<evidence type="ECO:0000256" key="7">
    <source>
        <dbReference type="ARBA" id="ARBA00032272"/>
    </source>
</evidence>
<gene>
    <name evidence="9" type="ORF">ABOZ73_15230</name>
</gene>
<dbReference type="SUPFAM" id="SSF55811">
    <property type="entry name" value="Nudix"/>
    <property type="match status" value="1"/>
</dbReference>
<dbReference type="GO" id="GO:0019693">
    <property type="term" value="P:ribose phosphate metabolic process"/>
    <property type="evidence" value="ECO:0007669"/>
    <property type="project" value="TreeGrafter"/>
</dbReference>
<dbReference type="Gene3D" id="3.90.79.10">
    <property type="entry name" value="Nucleoside Triphosphate Pyrophosphohydrolase"/>
    <property type="match status" value="1"/>
</dbReference>
<dbReference type="EMBL" id="CP158375">
    <property type="protein sequence ID" value="XDO96128.1"/>
    <property type="molecule type" value="Genomic_DNA"/>
</dbReference>
<proteinExistence type="inferred from homology"/>
<name>A0AB39KRT6_9CAUL</name>
<accession>A0AB39KRT6</accession>
<reference evidence="9" key="1">
    <citation type="submission" date="2024-06" db="EMBL/GenBank/DDBJ databases">
        <title>Caulobacter inopinatus, sp. nov.</title>
        <authorList>
            <person name="Donachie S.P."/>
        </authorList>
    </citation>
    <scope>NUCLEOTIDE SEQUENCE</scope>
    <source>
        <strain evidence="9">73W</strain>
    </source>
</reference>
<evidence type="ECO:0000256" key="1">
    <source>
        <dbReference type="ARBA" id="ARBA00000847"/>
    </source>
</evidence>
<protein>
    <recommendedName>
        <fullName evidence="4">GDP-mannose pyrophosphatase</fullName>
    </recommendedName>
    <alternativeName>
        <fullName evidence="6">GDP-mannose hydrolase</fullName>
    </alternativeName>
    <alternativeName>
        <fullName evidence="7">GDPMK</fullName>
    </alternativeName>
</protein>
<dbReference type="GO" id="GO:0005829">
    <property type="term" value="C:cytosol"/>
    <property type="evidence" value="ECO:0007669"/>
    <property type="project" value="TreeGrafter"/>
</dbReference>
<dbReference type="AlphaFoldDB" id="A0AB39KRT6"/>
<evidence type="ECO:0000256" key="5">
    <source>
        <dbReference type="ARBA" id="ARBA00022801"/>
    </source>
</evidence>
<dbReference type="CDD" id="cd24161">
    <property type="entry name" value="NUDIX_ADPRase_Ndx2"/>
    <property type="match status" value="1"/>
</dbReference>
<dbReference type="InterPro" id="IPR000086">
    <property type="entry name" value="NUDIX_hydrolase_dom"/>
</dbReference>
<dbReference type="PROSITE" id="PS00893">
    <property type="entry name" value="NUDIX_BOX"/>
    <property type="match status" value="1"/>
</dbReference>
<comment type="catalytic activity">
    <reaction evidence="1">
        <text>GDP-alpha-D-mannose + H2O = alpha-D-mannose 1-phosphate + GMP + 2 H(+)</text>
        <dbReference type="Rhea" id="RHEA:27978"/>
        <dbReference type="ChEBI" id="CHEBI:15377"/>
        <dbReference type="ChEBI" id="CHEBI:15378"/>
        <dbReference type="ChEBI" id="CHEBI:57527"/>
        <dbReference type="ChEBI" id="CHEBI:58115"/>
        <dbReference type="ChEBI" id="CHEBI:58409"/>
    </reaction>
</comment>
<sequence>MSHKPAWMRTHGKPWVSNSEKVVYENPWLAVREHEATSPTGRSARYGVVAFKNIATAVVPLHEDGTIILVGQNRFAHRDYSWELPEGGAPKGEDPMNGAKRELREETGLVAKDWTLILNTQLSNSVTDELAFGYLATGLSAGKAAPDETEDLAIVRVPFREALNAAVAGHMPDMLTLAMLLRVHHMATQGELPHGLSRLVLG</sequence>
<evidence type="ECO:0000256" key="3">
    <source>
        <dbReference type="ARBA" id="ARBA00007275"/>
    </source>
</evidence>
<evidence type="ECO:0000256" key="2">
    <source>
        <dbReference type="ARBA" id="ARBA00001946"/>
    </source>
</evidence>
<evidence type="ECO:0000313" key="9">
    <source>
        <dbReference type="EMBL" id="XDO96128.1"/>
    </source>
</evidence>
<keyword evidence="5 9" id="KW-0378">Hydrolase</keyword>
<evidence type="ECO:0000256" key="6">
    <source>
        <dbReference type="ARBA" id="ARBA00032162"/>
    </source>
</evidence>
<dbReference type="GO" id="GO:0006753">
    <property type="term" value="P:nucleoside phosphate metabolic process"/>
    <property type="evidence" value="ECO:0007669"/>
    <property type="project" value="TreeGrafter"/>
</dbReference>
<dbReference type="RefSeq" id="WP_369058982.1">
    <property type="nucleotide sequence ID" value="NZ_CP158375.1"/>
</dbReference>
<dbReference type="PROSITE" id="PS51462">
    <property type="entry name" value="NUDIX"/>
    <property type="match status" value="1"/>
</dbReference>
<dbReference type="GO" id="GO:0016787">
    <property type="term" value="F:hydrolase activity"/>
    <property type="evidence" value="ECO:0007669"/>
    <property type="project" value="UniProtKB-KW"/>
</dbReference>
<feature type="domain" description="Nudix hydrolase" evidence="8">
    <location>
        <begin position="51"/>
        <end position="179"/>
    </location>
</feature>
<dbReference type="PANTHER" id="PTHR11839:SF18">
    <property type="entry name" value="NUDIX HYDROLASE DOMAIN-CONTAINING PROTEIN"/>
    <property type="match status" value="1"/>
</dbReference>
<dbReference type="Pfam" id="PF00293">
    <property type="entry name" value="NUDIX"/>
    <property type="match status" value="1"/>
</dbReference>
<evidence type="ECO:0000259" key="8">
    <source>
        <dbReference type="PROSITE" id="PS51462"/>
    </source>
</evidence>
<evidence type="ECO:0000256" key="4">
    <source>
        <dbReference type="ARBA" id="ARBA00016377"/>
    </source>
</evidence>
<dbReference type="InterPro" id="IPR015797">
    <property type="entry name" value="NUDIX_hydrolase-like_dom_sf"/>
</dbReference>
<comment type="cofactor">
    <cofactor evidence="2">
        <name>Mg(2+)</name>
        <dbReference type="ChEBI" id="CHEBI:18420"/>
    </cofactor>
</comment>
<organism evidence="9">
    <name type="scientific">Caulobacter sp. 73W</name>
    <dbReference type="NCBI Taxonomy" id="3161137"/>
    <lineage>
        <taxon>Bacteria</taxon>
        <taxon>Pseudomonadati</taxon>
        <taxon>Pseudomonadota</taxon>
        <taxon>Alphaproteobacteria</taxon>
        <taxon>Caulobacterales</taxon>
        <taxon>Caulobacteraceae</taxon>
        <taxon>Caulobacter</taxon>
    </lineage>
</organism>